<dbReference type="PROSITE" id="PS50937">
    <property type="entry name" value="HTH_MERR_2"/>
    <property type="match status" value="1"/>
</dbReference>
<evidence type="ECO:0000313" key="2">
    <source>
        <dbReference type="EMBL" id="VYT16509.1"/>
    </source>
</evidence>
<dbReference type="Pfam" id="PF12728">
    <property type="entry name" value="HTH_17"/>
    <property type="match status" value="1"/>
</dbReference>
<proteinExistence type="predicted"/>
<dbReference type="CDD" id="cd04762">
    <property type="entry name" value="HTH_MerR-trunc"/>
    <property type="match status" value="1"/>
</dbReference>
<dbReference type="AlphaFoldDB" id="A0A6N2UG06"/>
<protein>
    <submittedName>
        <fullName evidence="2">Helix-turn-helix domain protein</fullName>
    </submittedName>
</protein>
<dbReference type="InterPro" id="IPR009061">
    <property type="entry name" value="DNA-bd_dom_put_sf"/>
</dbReference>
<dbReference type="GO" id="GO:0006355">
    <property type="term" value="P:regulation of DNA-templated transcription"/>
    <property type="evidence" value="ECO:0007669"/>
    <property type="project" value="InterPro"/>
</dbReference>
<reference evidence="2" key="1">
    <citation type="submission" date="2019-11" db="EMBL/GenBank/DDBJ databases">
        <authorList>
            <person name="Feng L."/>
        </authorList>
    </citation>
    <scope>NUCLEOTIDE SEQUENCE</scope>
    <source>
        <strain evidence="2">CnexileLFYP112</strain>
    </source>
</reference>
<organism evidence="2">
    <name type="scientific">[Clostridium] nexile</name>
    <dbReference type="NCBI Taxonomy" id="29361"/>
    <lineage>
        <taxon>Bacteria</taxon>
        <taxon>Bacillati</taxon>
        <taxon>Bacillota</taxon>
        <taxon>Clostridia</taxon>
        <taxon>Lachnospirales</taxon>
        <taxon>Lachnospiraceae</taxon>
        <taxon>Tyzzerella</taxon>
    </lineage>
</organism>
<accession>A0A6N2UG06</accession>
<dbReference type="InterPro" id="IPR000551">
    <property type="entry name" value="MerR-type_HTH_dom"/>
</dbReference>
<dbReference type="EMBL" id="CACRTG010000018">
    <property type="protein sequence ID" value="VYT16509.1"/>
    <property type="molecule type" value="Genomic_DNA"/>
</dbReference>
<sequence>MYQVSDVARLFGVSDTTIRNWVGKGKLKCRRLPSGVRVFEEEDVNRAYQKYLDSTEGGDGYVEE</sequence>
<name>A0A6N2UG06_9FIRM</name>
<evidence type="ECO:0000259" key="1">
    <source>
        <dbReference type="PROSITE" id="PS50937"/>
    </source>
</evidence>
<gene>
    <name evidence="2" type="ORF">CNLFYP112_02063</name>
</gene>
<dbReference type="InterPro" id="IPR041657">
    <property type="entry name" value="HTH_17"/>
</dbReference>
<dbReference type="SUPFAM" id="SSF46955">
    <property type="entry name" value="Putative DNA-binding domain"/>
    <property type="match status" value="1"/>
</dbReference>
<dbReference type="GO" id="GO:0003677">
    <property type="term" value="F:DNA binding"/>
    <property type="evidence" value="ECO:0007669"/>
    <property type="project" value="InterPro"/>
</dbReference>
<dbReference type="Gene3D" id="1.10.1660.10">
    <property type="match status" value="1"/>
</dbReference>
<feature type="domain" description="HTH merR-type" evidence="1">
    <location>
        <begin position="1"/>
        <end position="46"/>
    </location>
</feature>